<dbReference type="Proteomes" id="UP000324222">
    <property type="component" value="Unassembled WGS sequence"/>
</dbReference>
<keyword evidence="2" id="KW-1185">Reference proteome</keyword>
<evidence type="ECO:0000313" key="2">
    <source>
        <dbReference type="Proteomes" id="UP000324222"/>
    </source>
</evidence>
<protein>
    <submittedName>
        <fullName evidence="1">Uncharacterized protein</fullName>
    </submittedName>
</protein>
<name>A0A5B7K0V4_PORTR</name>
<dbReference type="AlphaFoldDB" id="A0A5B7K0V4"/>
<gene>
    <name evidence="1" type="ORF">E2C01_097618</name>
</gene>
<dbReference type="EMBL" id="VSRR010129743">
    <property type="protein sequence ID" value="MPD02063.1"/>
    <property type="molecule type" value="Genomic_DNA"/>
</dbReference>
<accession>A0A5B7K0V4</accession>
<reference evidence="1 2" key="1">
    <citation type="submission" date="2019-05" db="EMBL/GenBank/DDBJ databases">
        <title>Another draft genome of Portunus trituberculatus and its Hox gene families provides insights of decapod evolution.</title>
        <authorList>
            <person name="Jeong J.-H."/>
            <person name="Song I."/>
            <person name="Kim S."/>
            <person name="Choi T."/>
            <person name="Kim D."/>
            <person name="Ryu S."/>
            <person name="Kim W."/>
        </authorList>
    </citation>
    <scope>NUCLEOTIDE SEQUENCE [LARGE SCALE GENOMIC DNA]</scope>
    <source>
        <tissue evidence="1">Muscle</tissue>
    </source>
</reference>
<comment type="caution">
    <text evidence="1">The sequence shown here is derived from an EMBL/GenBank/DDBJ whole genome shotgun (WGS) entry which is preliminary data.</text>
</comment>
<organism evidence="1 2">
    <name type="scientific">Portunus trituberculatus</name>
    <name type="common">Swimming crab</name>
    <name type="synonym">Neptunus trituberculatus</name>
    <dbReference type="NCBI Taxonomy" id="210409"/>
    <lineage>
        <taxon>Eukaryota</taxon>
        <taxon>Metazoa</taxon>
        <taxon>Ecdysozoa</taxon>
        <taxon>Arthropoda</taxon>
        <taxon>Crustacea</taxon>
        <taxon>Multicrustacea</taxon>
        <taxon>Malacostraca</taxon>
        <taxon>Eumalacostraca</taxon>
        <taxon>Eucarida</taxon>
        <taxon>Decapoda</taxon>
        <taxon>Pleocyemata</taxon>
        <taxon>Brachyura</taxon>
        <taxon>Eubrachyura</taxon>
        <taxon>Portunoidea</taxon>
        <taxon>Portunidae</taxon>
        <taxon>Portuninae</taxon>
        <taxon>Portunus</taxon>
    </lineage>
</organism>
<sequence length="104" mass="11464">MNYIDSVFEDVIGQRFDLERPVGLGTSTLPTRKGPILLGRAQPVRVFMANEKKPTSVGYPSGRFTKIYSVAGQELYGKAALLNPSLHAALHSSAREPHVFREHA</sequence>
<evidence type="ECO:0000313" key="1">
    <source>
        <dbReference type="EMBL" id="MPD02063.1"/>
    </source>
</evidence>
<proteinExistence type="predicted"/>